<keyword evidence="1" id="KW-0472">Membrane</keyword>
<feature type="transmembrane region" description="Helical" evidence="1">
    <location>
        <begin position="27"/>
        <end position="52"/>
    </location>
</feature>
<dbReference type="PANTHER" id="PTHR11360:SF238">
    <property type="entry name" value="SD10469P"/>
    <property type="match status" value="1"/>
</dbReference>
<keyword evidence="1" id="KW-1133">Transmembrane helix</keyword>
<feature type="transmembrane region" description="Helical" evidence="1">
    <location>
        <begin position="154"/>
        <end position="178"/>
    </location>
</feature>
<evidence type="ECO:0000256" key="1">
    <source>
        <dbReference type="SAM" id="Phobius"/>
    </source>
</evidence>
<feature type="transmembrane region" description="Helical" evidence="1">
    <location>
        <begin position="96"/>
        <end position="115"/>
    </location>
</feature>
<feature type="transmembrane region" description="Helical" evidence="1">
    <location>
        <begin position="523"/>
        <end position="545"/>
    </location>
</feature>
<feature type="transmembrane region" description="Helical" evidence="1">
    <location>
        <begin position="122"/>
        <end position="148"/>
    </location>
</feature>
<dbReference type="Proteomes" id="UP001359485">
    <property type="component" value="Unassembled WGS sequence"/>
</dbReference>
<dbReference type="InterPro" id="IPR050327">
    <property type="entry name" value="Proton-linked_MCT"/>
</dbReference>
<dbReference type="EMBL" id="JAWJWF010000001">
    <property type="protein sequence ID" value="KAK6641291.1"/>
    <property type="molecule type" value="Genomic_DNA"/>
</dbReference>
<dbReference type="InterPro" id="IPR036259">
    <property type="entry name" value="MFS_trans_sf"/>
</dbReference>
<evidence type="ECO:0000313" key="3">
    <source>
        <dbReference type="Proteomes" id="UP001359485"/>
    </source>
</evidence>
<dbReference type="Pfam" id="PF07690">
    <property type="entry name" value="MFS_1"/>
    <property type="match status" value="1"/>
</dbReference>
<accession>A0ABR1BCY6</accession>
<organism evidence="2 3">
    <name type="scientific">Polyplax serrata</name>
    <name type="common">Common mouse louse</name>
    <dbReference type="NCBI Taxonomy" id="468196"/>
    <lineage>
        <taxon>Eukaryota</taxon>
        <taxon>Metazoa</taxon>
        <taxon>Ecdysozoa</taxon>
        <taxon>Arthropoda</taxon>
        <taxon>Hexapoda</taxon>
        <taxon>Insecta</taxon>
        <taxon>Pterygota</taxon>
        <taxon>Neoptera</taxon>
        <taxon>Paraneoptera</taxon>
        <taxon>Psocodea</taxon>
        <taxon>Troctomorpha</taxon>
        <taxon>Phthiraptera</taxon>
        <taxon>Anoplura</taxon>
        <taxon>Polyplacidae</taxon>
        <taxon>Polyplax</taxon>
    </lineage>
</organism>
<dbReference type="PROSITE" id="PS51257">
    <property type="entry name" value="PROKAR_LIPOPROTEIN"/>
    <property type="match status" value="1"/>
</dbReference>
<dbReference type="InterPro" id="IPR011701">
    <property type="entry name" value="MFS"/>
</dbReference>
<feature type="transmembrane region" description="Helical" evidence="1">
    <location>
        <begin position="431"/>
        <end position="449"/>
    </location>
</feature>
<evidence type="ECO:0000313" key="2">
    <source>
        <dbReference type="EMBL" id="KAK6641291.1"/>
    </source>
</evidence>
<comment type="caution">
    <text evidence="2">The sequence shown here is derived from an EMBL/GenBank/DDBJ whole genome shotgun (WGS) entry which is preliminary data.</text>
</comment>
<feature type="transmembrane region" description="Helical" evidence="1">
    <location>
        <begin position="64"/>
        <end position="90"/>
    </location>
</feature>
<proteinExistence type="predicted"/>
<gene>
    <name evidence="2" type="ORF">RUM44_013000</name>
</gene>
<reference evidence="2 3" key="1">
    <citation type="submission" date="2023-09" db="EMBL/GenBank/DDBJ databases">
        <title>Genomes of two closely related lineages of the louse Polyplax serrata with different host specificities.</title>
        <authorList>
            <person name="Martinu J."/>
            <person name="Tarabai H."/>
            <person name="Stefka J."/>
            <person name="Hypsa V."/>
        </authorList>
    </citation>
    <scope>NUCLEOTIDE SEQUENCE [LARGE SCALE GENOMIC DNA]</scope>
    <source>
        <strain evidence="2">98ZLc_SE</strain>
    </source>
</reference>
<keyword evidence="3" id="KW-1185">Reference proteome</keyword>
<feature type="transmembrane region" description="Helical" evidence="1">
    <location>
        <begin position="461"/>
        <end position="481"/>
    </location>
</feature>
<sequence>MNEGEKSDYDEEEKDYNYAVVPPNGGWGWMVVACAFYCSVVVDGIQLTFGVFLKEISKSFNTDLSRVALAGSLMFGVHLIVGPLCAALSTEFGLRPVTITGSIICCLGLGSAYFATGYWSLYITYGVLGGMGLGLIYMNCLIITGLYFTTLMPIAIGIVVCGTGVGTMLFAWLGYVFLEITNWQTSFLIQAGLTGSMGIAALAFKPLKPVKVKLTPTSSGRNLPAVSNRKSSAAVRSTKQPASKKGVVFVKKPVPVDSSITNLTTYQNLAWDGYLEDPIITHFKRKTARGGKCCRCSSCCKSRKTRGAKSEVLILSEIKSEHPSNRRKSYVERVDLNDEKSEYELESVTSERESMGTHFVFEEVIYEKKERYKTCASIRRTLVSMTNCHLLKSRAFFIFTISGALQMAATLIIYIYEKDRCKTELGFSDEMSIYFLICLGGANTFWRLFLGGIATIPNINYEAITITGIVIGGVATLLSGLSDSVYYQFGFCILFGLGMATFAVFRLILLLDLIETQMVENATGINLLFMGVTAISFPPLFGWLMEITQSYNFIFVTTGILMCVSGLMLIRLKELRRRELLKIAQRDSRNTEI</sequence>
<dbReference type="SUPFAM" id="SSF103473">
    <property type="entry name" value="MFS general substrate transporter"/>
    <property type="match status" value="1"/>
</dbReference>
<name>A0ABR1BCY6_POLSC</name>
<protein>
    <submittedName>
        <fullName evidence="2">Uncharacterized protein</fullName>
    </submittedName>
</protein>
<keyword evidence="1" id="KW-0812">Transmembrane</keyword>
<feature type="transmembrane region" description="Helical" evidence="1">
    <location>
        <begin position="487"/>
        <end position="511"/>
    </location>
</feature>
<feature type="transmembrane region" description="Helical" evidence="1">
    <location>
        <begin position="551"/>
        <end position="572"/>
    </location>
</feature>
<feature type="transmembrane region" description="Helical" evidence="1">
    <location>
        <begin position="395"/>
        <end position="416"/>
    </location>
</feature>
<dbReference type="PANTHER" id="PTHR11360">
    <property type="entry name" value="MONOCARBOXYLATE TRANSPORTER"/>
    <property type="match status" value="1"/>
</dbReference>
<dbReference type="Gene3D" id="1.20.1250.20">
    <property type="entry name" value="MFS general substrate transporter like domains"/>
    <property type="match status" value="2"/>
</dbReference>